<evidence type="ECO:0000259" key="8">
    <source>
        <dbReference type="Pfam" id="PF00920"/>
    </source>
</evidence>
<feature type="domain" description="Dihydroxy-acid/6-phosphogluconate dehydratase N-terminal" evidence="8">
    <location>
        <begin position="42"/>
        <end position="351"/>
    </location>
</feature>
<dbReference type="PANTHER" id="PTHR43183">
    <property type="entry name" value="HYPOTHETICAL DIHYDROXYACID DEHYDRATASE (EUROFUNG)-RELATED"/>
    <property type="match status" value="1"/>
</dbReference>
<dbReference type="GO" id="GO:0009082">
    <property type="term" value="P:branched-chain amino acid biosynthetic process"/>
    <property type="evidence" value="ECO:0007669"/>
    <property type="project" value="UniProtKB-KW"/>
</dbReference>
<evidence type="ECO:0000313" key="11">
    <source>
        <dbReference type="Proteomes" id="UP000256727"/>
    </source>
</evidence>
<evidence type="ECO:0000259" key="9">
    <source>
        <dbReference type="Pfam" id="PF24877"/>
    </source>
</evidence>
<dbReference type="SUPFAM" id="SSF143975">
    <property type="entry name" value="IlvD/EDD N-terminal domain-like"/>
    <property type="match status" value="1"/>
</dbReference>
<dbReference type="Pfam" id="PF00920">
    <property type="entry name" value="ILVD_EDD_N"/>
    <property type="match status" value="1"/>
</dbReference>
<dbReference type="OrthoDB" id="9807077at2"/>
<evidence type="ECO:0000256" key="6">
    <source>
        <dbReference type="ARBA" id="ARBA00023239"/>
    </source>
</evidence>
<protein>
    <submittedName>
        <fullName evidence="10">Dihydroxy-acid dehydratase</fullName>
    </submittedName>
</protein>
<dbReference type="GO" id="GO:0046872">
    <property type="term" value="F:metal ion binding"/>
    <property type="evidence" value="ECO:0007669"/>
    <property type="project" value="UniProtKB-KW"/>
</dbReference>
<organism evidence="10 11">
    <name type="scientific">Citricoccus muralis</name>
    <dbReference type="NCBI Taxonomy" id="169134"/>
    <lineage>
        <taxon>Bacteria</taxon>
        <taxon>Bacillati</taxon>
        <taxon>Actinomycetota</taxon>
        <taxon>Actinomycetes</taxon>
        <taxon>Micrococcales</taxon>
        <taxon>Micrococcaceae</taxon>
        <taxon>Citricoccus</taxon>
    </lineage>
</organism>
<evidence type="ECO:0000256" key="1">
    <source>
        <dbReference type="ARBA" id="ARBA00006486"/>
    </source>
</evidence>
<evidence type="ECO:0000256" key="4">
    <source>
        <dbReference type="ARBA" id="ARBA00023004"/>
    </source>
</evidence>
<evidence type="ECO:0000256" key="5">
    <source>
        <dbReference type="ARBA" id="ARBA00023014"/>
    </source>
</evidence>
<gene>
    <name evidence="10" type="ORF">C8E99_2069</name>
</gene>
<dbReference type="InterPro" id="IPR037237">
    <property type="entry name" value="IlvD/EDD_N"/>
</dbReference>
<dbReference type="InterPro" id="IPR056740">
    <property type="entry name" value="ILV_EDD_C"/>
</dbReference>
<keyword evidence="11" id="KW-1185">Reference proteome</keyword>
<keyword evidence="3" id="KW-0479">Metal-binding</keyword>
<dbReference type="Pfam" id="PF24877">
    <property type="entry name" value="ILV_EDD_C"/>
    <property type="match status" value="1"/>
</dbReference>
<dbReference type="EMBL" id="QREH01000001">
    <property type="protein sequence ID" value="REE04242.1"/>
    <property type="molecule type" value="Genomic_DNA"/>
</dbReference>
<dbReference type="PANTHER" id="PTHR43183:SF1">
    <property type="entry name" value="HYPOTHETICAL DIHYDROXY-ACID DEHYDRATASE (EUROFUNG)-RELATED"/>
    <property type="match status" value="1"/>
</dbReference>
<dbReference type="PROSITE" id="PS00886">
    <property type="entry name" value="ILVD_EDD_1"/>
    <property type="match status" value="1"/>
</dbReference>
<dbReference type="AlphaFoldDB" id="A0A3D9LDM7"/>
<dbReference type="InterPro" id="IPR020558">
    <property type="entry name" value="DiOHA_6PGluconate_deHydtase_CS"/>
</dbReference>
<keyword evidence="5" id="KW-0411">Iron-sulfur</keyword>
<dbReference type="SUPFAM" id="SSF52016">
    <property type="entry name" value="LeuD/IlvD-like"/>
    <property type="match status" value="1"/>
</dbReference>
<dbReference type="RefSeq" id="WP_115932212.1">
    <property type="nucleotide sequence ID" value="NZ_QREH01000001.1"/>
</dbReference>
<dbReference type="InterPro" id="IPR000581">
    <property type="entry name" value="ILV_EDD_N"/>
</dbReference>
<keyword evidence="7" id="KW-0100">Branched-chain amino acid biosynthesis</keyword>
<proteinExistence type="inferred from homology"/>
<keyword evidence="6" id="KW-0456">Lyase</keyword>
<dbReference type="InterPro" id="IPR052352">
    <property type="entry name" value="Sugar_Degrad_Dehydratases"/>
</dbReference>
<dbReference type="InterPro" id="IPR042096">
    <property type="entry name" value="Dihydro-acid_dehy_C"/>
</dbReference>
<accession>A0A3D9LDM7</accession>
<keyword evidence="4" id="KW-0408">Iron</keyword>
<dbReference type="Proteomes" id="UP000256727">
    <property type="component" value="Unassembled WGS sequence"/>
</dbReference>
<keyword evidence="2" id="KW-0001">2Fe-2S</keyword>
<reference evidence="10 11" key="1">
    <citation type="submission" date="2018-07" db="EMBL/GenBank/DDBJ databases">
        <title>Sequencing the genomes of 1000 actinobacteria strains.</title>
        <authorList>
            <person name="Klenk H.-P."/>
        </authorList>
    </citation>
    <scope>NUCLEOTIDE SEQUENCE [LARGE SCALE GENOMIC DNA]</scope>
    <source>
        <strain evidence="10 11">DSM 14442</strain>
    </source>
</reference>
<comment type="caution">
    <text evidence="10">The sequence shown here is derived from an EMBL/GenBank/DDBJ whole genome shotgun (WGS) entry which is preliminary data.</text>
</comment>
<evidence type="ECO:0000313" key="10">
    <source>
        <dbReference type="EMBL" id="REE04242.1"/>
    </source>
</evidence>
<name>A0A3D9LDM7_9MICC</name>
<comment type="similarity">
    <text evidence="1">Belongs to the IlvD/Edd family.</text>
</comment>
<dbReference type="GO" id="GO:0051537">
    <property type="term" value="F:2 iron, 2 sulfur cluster binding"/>
    <property type="evidence" value="ECO:0007669"/>
    <property type="project" value="UniProtKB-KW"/>
</dbReference>
<dbReference type="Gene3D" id="3.50.30.80">
    <property type="entry name" value="IlvD/EDD C-terminal domain-like"/>
    <property type="match status" value="1"/>
</dbReference>
<evidence type="ECO:0000256" key="3">
    <source>
        <dbReference type="ARBA" id="ARBA00022723"/>
    </source>
</evidence>
<keyword evidence="7" id="KW-0028">Amino-acid biosynthesis</keyword>
<evidence type="ECO:0000256" key="2">
    <source>
        <dbReference type="ARBA" id="ARBA00022714"/>
    </source>
</evidence>
<feature type="domain" description="Dihydroxy-acid/6-phosphogluconate dehydratase C-terminal" evidence="9">
    <location>
        <begin position="365"/>
        <end position="553"/>
    </location>
</feature>
<dbReference type="GO" id="GO:0016836">
    <property type="term" value="F:hydro-lyase activity"/>
    <property type="evidence" value="ECO:0007669"/>
    <property type="project" value="UniProtKB-ARBA"/>
</dbReference>
<sequence>MSQEGINRGGGALFRGDTQDGLLHRAFLRGAGFSAEDVRRSPVIGIANTASELNPCNAGLGELAAEVKAGVRAAGGLPLEFPTISLSEPFSRPSSMYLRNLMSMDVEEMVRASPIDGVVLLGGCDKTIPAQIMGALSAGVPAMVVAAGPRPVSCFGTNREFTVDDVWPLCEQRRVGELDDGAWAALEGSVNVGVGTCNVMGTATTMAAVAEVLGFALPGSTLPAAASESRRAAARSTGEAIVAAARRGEVATELVTLESLENAFRAITAMGGSTNALIHLEAIAGRAGLRIGLERLDEWSRTTPVLADVRPGGRYLLEHLDQAGGVPEVLRRLGDRIHGQAPAAGGRTWSEVLESTPPAQEHPSLRTVAEPVAPRGALRLMRGSLAPDGCVMKLAADAPARHRARVVVFDGLEDLHARIDDPDLEVEPSTILVLRGLGMVGAPGMPEVGHLPIPAKLHRQGVRDMVRISDARMSGTSTGSVVLHVSPESAVGGPLARLRTGDEVVIDAGSGELNHCVPEEVFAARVPAPPPPLPPRGFARLQARHALQPHEGCDLDFLVAAQEES</sequence>
<dbReference type="NCBIfam" id="NF004784">
    <property type="entry name" value="PRK06131.1"/>
    <property type="match status" value="1"/>
</dbReference>
<evidence type="ECO:0000256" key="7">
    <source>
        <dbReference type="ARBA" id="ARBA00023304"/>
    </source>
</evidence>